<dbReference type="InterPro" id="IPR002575">
    <property type="entry name" value="Aminoglycoside_PTrfase"/>
</dbReference>
<keyword evidence="3" id="KW-1185">Reference proteome</keyword>
<evidence type="ECO:0000313" key="3">
    <source>
        <dbReference type="Proteomes" id="UP000094626"/>
    </source>
</evidence>
<dbReference type="KEGG" id="nre:BES08_25150"/>
<reference evidence="3" key="1">
    <citation type="journal article" date="2017" name="J. Biotechnol.">
        <title>Complete genome sequence of Novosphingobium resinovorum SA1, a versatile xenobiotic-degrading bacterium capable of utilizing sulfanilic acid.</title>
        <authorList>
            <person name="Hegedus B."/>
            <person name="Kos P.B."/>
            <person name="Balint B."/>
            <person name="Maroti G."/>
            <person name="Gan H.M."/>
            <person name="Perei K."/>
            <person name="Rakhely G."/>
        </authorList>
    </citation>
    <scope>NUCLEOTIDE SEQUENCE [LARGE SCALE GENOMIC DNA]</scope>
    <source>
        <strain evidence="3">SA1</strain>
    </source>
</reference>
<dbReference type="InterPro" id="IPR052898">
    <property type="entry name" value="ACAD10-like"/>
</dbReference>
<dbReference type="AlphaFoldDB" id="A0A1D8ADL5"/>
<dbReference type="Pfam" id="PF01636">
    <property type="entry name" value="APH"/>
    <property type="match status" value="1"/>
</dbReference>
<evidence type="ECO:0000259" key="1">
    <source>
        <dbReference type="Pfam" id="PF01636"/>
    </source>
</evidence>
<dbReference type="GO" id="GO:0016740">
    <property type="term" value="F:transferase activity"/>
    <property type="evidence" value="ECO:0007669"/>
    <property type="project" value="UniProtKB-KW"/>
</dbReference>
<protein>
    <submittedName>
        <fullName evidence="2">Aminoglycoside phosphotransferase</fullName>
    </submittedName>
</protein>
<dbReference type="OrthoDB" id="3806873at2"/>
<evidence type="ECO:0000313" key="2">
    <source>
        <dbReference type="EMBL" id="AOR80213.1"/>
    </source>
</evidence>
<accession>A0A1D8ADL5</accession>
<dbReference type="Proteomes" id="UP000094626">
    <property type="component" value="Plasmid pSA2"/>
</dbReference>
<name>A0A1D8ADL5_9SPHN</name>
<dbReference type="EMBL" id="CP017077">
    <property type="protein sequence ID" value="AOR80213.1"/>
    <property type="molecule type" value="Genomic_DNA"/>
</dbReference>
<dbReference type="InterPro" id="IPR011009">
    <property type="entry name" value="Kinase-like_dom_sf"/>
</dbReference>
<dbReference type="PANTHER" id="PTHR47829:SF3">
    <property type="entry name" value="AMINOGLYCOSIDE PHOSPHOTRANSFERASE DOMAIN-CONTAINING PROTEIN"/>
    <property type="match status" value="1"/>
</dbReference>
<keyword evidence="2" id="KW-0614">Plasmid</keyword>
<dbReference type="Gene3D" id="3.90.1200.10">
    <property type="match status" value="1"/>
</dbReference>
<dbReference type="RefSeq" id="WP_069709626.1">
    <property type="nucleotide sequence ID" value="NZ_CP017077.1"/>
</dbReference>
<keyword evidence="2" id="KW-0808">Transferase</keyword>
<feature type="domain" description="Aminoglycoside phosphotransferase" evidence="1">
    <location>
        <begin position="44"/>
        <end position="277"/>
    </location>
</feature>
<sequence>MSGAQPAAMIGQTVDVPRNGAFDEARLAAYLTGRIQGLSGEIGVQKFEGGQSNPTFLLSTPDARYVLRRKPAGVLLKSAHAVDREYRVTRALYEAGLPVPEALVLCEDDDVIGTAFYVMRHVPGRSFWDPRMPGVSPQDRAAIYDSANETLARLHLVDHEAIGLGDFGRGGNYFLRQISRWSRQYEASRTQDIPEMDRLIEWLPNAVPASTDRTTIIHGDYSFHNLLIHPTEPRVAAVIDWELSTLGDPLGDLTYHMMEWFRPAGVDVRGTLKDADLTALGIPTPSQYAQRYRERTGFDCDPTHPFYTAFNLFRVAAILQGIAGRARDGVQTAANASDIITRIQPLAKAAWDCAREAGAE</sequence>
<dbReference type="PANTHER" id="PTHR47829">
    <property type="entry name" value="HYDROLASE, PUTATIVE (AFU_ORTHOLOGUE AFUA_1G12880)-RELATED"/>
    <property type="match status" value="1"/>
</dbReference>
<organism evidence="2 3">
    <name type="scientific">Novosphingobium resinovorum</name>
    <dbReference type="NCBI Taxonomy" id="158500"/>
    <lineage>
        <taxon>Bacteria</taxon>
        <taxon>Pseudomonadati</taxon>
        <taxon>Pseudomonadota</taxon>
        <taxon>Alphaproteobacteria</taxon>
        <taxon>Sphingomonadales</taxon>
        <taxon>Sphingomonadaceae</taxon>
        <taxon>Novosphingobium</taxon>
    </lineage>
</organism>
<proteinExistence type="predicted"/>
<gene>
    <name evidence="2" type="ORF">BES08_25150</name>
</gene>
<dbReference type="CDD" id="cd05154">
    <property type="entry name" value="ACAD10_11_N-like"/>
    <property type="match status" value="1"/>
</dbReference>
<dbReference type="SUPFAM" id="SSF56112">
    <property type="entry name" value="Protein kinase-like (PK-like)"/>
    <property type="match status" value="1"/>
</dbReference>
<dbReference type="InterPro" id="IPR041726">
    <property type="entry name" value="ACAD10_11_N"/>
</dbReference>
<geneLocation type="plasmid" evidence="2 3">
    <name>pSA2</name>
</geneLocation>
<dbReference type="Gene3D" id="3.30.200.20">
    <property type="entry name" value="Phosphorylase Kinase, domain 1"/>
    <property type="match status" value="1"/>
</dbReference>